<feature type="transmembrane region" description="Helical" evidence="6">
    <location>
        <begin position="391"/>
        <end position="409"/>
    </location>
</feature>
<evidence type="ECO:0000313" key="7">
    <source>
        <dbReference type="EMBL" id="GLB53615.1"/>
    </source>
</evidence>
<feature type="transmembrane region" description="Helical" evidence="6">
    <location>
        <begin position="80"/>
        <end position="100"/>
    </location>
</feature>
<dbReference type="AlphaFoldDB" id="A0A9W6EUK4"/>
<evidence type="ECO:0000256" key="1">
    <source>
        <dbReference type="ARBA" id="ARBA00004651"/>
    </source>
</evidence>
<evidence type="ECO:0000256" key="6">
    <source>
        <dbReference type="SAM" id="Phobius"/>
    </source>
</evidence>
<evidence type="ECO:0000256" key="5">
    <source>
        <dbReference type="ARBA" id="ARBA00023136"/>
    </source>
</evidence>
<dbReference type="InterPro" id="IPR002797">
    <property type="entry name" value="Polysacc_synth"/>
</dbReference>
<protein>
    <recommendedName>
        <fullName evidence="9">Sugar isomerase</fullName>
    </recommendedName>
</protein>
<keyword evidence="3 6" id="KW-0812">Transmembrane</keyword>
<feature type="transmembrane region" description="Helical" evidence="6">
    <location>
        <begin position="9"/>
        <end position="30"/>
    </location>
</feature>
<dbReference type="GO" id="GO:0005886">
    <property type="term" value="C:plasma membrane"/>
    <property type="evidence" value="ECO:0007669"/>
    <property type="project" value="UniProtKB-SubCell"/>
</dbReference>
<evidence type="ECO:0000256" key="4">
    <source>
        <dbReference type="ARBA" id="ARBA00022989"/>
    </source>
</evidence>
<keyword evidence="8" id="KW-1185">Reference proteome</keyword>
<accession>A0A9W6EUK4</accession>
<feature type="transmembrane region" description="Helical" evidence="6">
    <location>
        <begin position="120"/>
        <end position="140"/>
    </location>
</feature>
<feature type="transmembrane region" description="Helical" evidence="6">
    <location>
        <begin position="42"/>
        <end position="68"/>
    </location>
</feature>
<feature type="transmembrane region" description="Helical" evidence="6">
    <location>
        <begin position="217"/>
        <end position="235"/>
    </location>
</feature>
<feature type="transmembrane region" description="Helical" evidence="6">
    <location>
        <begin position="300"/>
        <end position="322"/>
    </location>
</feature>
<dbReference type="Proteomes" id="UP001143545">
    <property type="component" value="Unassembled WGS sequence"/>
</dbReference>
<dbReference type="InterPro" id="IPR050833">
    <property type="entry name" value="Poly_Biosynth_Transport"/>
</dbReference>
<evidence type="ECO:0000313" key="8">
    <source>
        <dbReference type="Proteomes" id="UP001143545"/>
    </source>
</evidence>
<dbReference type="EMBL" id="BRVP01000020">
    <property type="protein sequence ID" value="GLB53615.1"/>
    <property type="molecule type" value="Genomic_DNA"/>
</dbReference>
<reference evidence="7" key="1">
    <citation type="submission" date="2022-07" db="EMBL/GenBank/DDBJ databases">
        <title>Taxonomy of Novel Oxalotrophic and Methylotrophic Bacteria.</title>
        <authorList>
            <person name="Sahin N."/>
            <person name="Tani A."/>
        </authorList>
    </citation>
    <scope>NUCLEOTIDE SEQUENCE</scope>
    <source>
        <strain evidence="7">AM327</strain>
    </source>
</reference>
<dbReference type="RefSeq" id="WP_281755701.1">
    <property type="nucleotide sequence ID" value="NZ_BRVP01000020.1"/>
</dbReference>
<feature type="transmembrane region" description="Helical" evidence="6">
    <location>
        <begin position="364"/>
        <end position="385"/>
    </location>
</feature>
<feature type="transmembrane region" description="Helical" evidence="6">
    <location>
        <begin position="421"/>
        <end position="440"/>
    </location>
</feature>
<gene>
    <name evidence="7" type="ORF">NBRC110019_26560</name>
</gene>
<comment type="caution">
    <text evidence="7">The sequence shown here is derived from an EMBL/GenBank/DDBJ whole genome shotgun (WGS) entry which is preliminary data.</text>
</comment>
<evidence type="ECO:0008006" key="9">
    <source>
        <dbReference type="Google" id="ProtNLM"/>
    </source>
</evidence>
<evidence type="ECO:0000256" key="3">
    <source>
        <dbReference type="ARBA" id="ARBA00022692"/>
    </source>
</evidence>
<sequence length="487" mass="55083">MGVILKQSFLNIISTYVGFALGAINTLFLYPNFMTDEYYGLIGYLISVANILTPLLCVGVQNTIVKFYSSYKVAEEQHKFNFMMFLLPLTMMIPVALIGFLAYEPISEFISKQNALIKNYAWIVFIIAASMAYFEVFYAWTKVQLQSVIGNFMKEVLHRAIIMILLFALYVNFLTIEQFIYAVVIMYFTRMLIMGIIAFKIKRPTFLAGLTTDSKSILSYSVLIILAGSIAIVLLDVDKVMLGQYIDIKNVAYYNVAVFIGIVIAVPSRAMQQITTPITARLLNENNLEELADLYKKSSINLYIVSGVIFLLIVLNINQLYLLLPEEYSSAVVVVFFISLAKLLENIIGINNAIIFNSKYYKTVLLFGLFLAIITVILNMIFIPLWGMNGAGLATLTAFVLYNVTKLIFVNNKFGIQPFSIATLKTTVLFIVIGISFFFWDFNFYPIISIAIKSILIVTVCIYGMLKLNLSTDLKKIWDKYTPVSRS</sequence>
<name>A0A9W6EUK4_9FLAO</name>
<keyword evidence="4 6" id="KW-1133">Transmembrane helix</keyword>
<keyword evidence="2" id="KW-1003">Cell membrane</keyword>
<proteinExistence type="predicted"/>
<feature type="transmembrane region" description="Helical" evidence="6">
    <location>
        <begin position="179"/>
        <end position="197"/>
    </location>
</feature>
<comment type="subcellular location">
    <subcellularLocation>
        <location evidence="1">Cell membrane</location>
        <topology evidence="1">Multi-pass membrane protein</topology>
    </subcellularLocation>
</comment>
<organism evidence="7 8">
    <name type="scientific">Neptunitalea chrysea</name>
    <dbReference type="NCBI Taxonomy" id="1647581"/>
    <lineage>
        <taxon>Bacteria</taxon>
        <taxon>Pseudomonadati</taxon>
        <taxon>Bacteroidota</taxon>
        <taxon>Flavobacteriia</taxon>
        <taxon>Flavobacteriales</taxon>
        <taxon>Flavobacteriaceae</taxon>
        <taxon>Neptunitalea</taxon>
    </lineage>
</organism>
<dbReference type="PANTHER" id="PTHR30250">
    <property type="entry name" value="PST FAMILY PREDICTED COLANIC ACID TRANSPORTER"/>
    <property type="match status" value="1"/>
</dbReference>
<keyword evidence="5 6" id="KW-0472">Membrane</keyword>
<feature type="transmembrane region" description="Helical" evidence="6">
    <location>
        <begin position="446"/>
        <end position="466"/>
    </location>
</feature>
<evidence type="ECO:0000256" key="2">
    <source>
        <dbReference type="ARBA" id="ARBA00022475"/>
    </source>
</evidence>
<dbReference type="Pfam" id="PF01943">
    <property type="entry name" value="Polysacc_synt"/>
    <property type="match status" value="1"/>
</dbReference>
<feature type="transmembrane region" description="Helical" evidence="6">
    <location>
        <begin position="156"/>
        <end position="173"/>
    </location>
</feature>
<dbReference type="PANTHER" id="PTHR30250:SF11">
    <property type="entry name" value="O-ANTIGEN TRANSPORTER-RELATED"/>
    <property type="match status" value="1"/>
</dbReference>